<gene>
    <name evidence="1" type="ORF">RDI58_020646</name>
</gene>
<protein>
    <submittedName>
        <fullName evidence="1">Uncharacterized protein</fullName>
    </submittedName>
</protein>
<sequence length="70" mass="8251">MDQVMQKLNAIPEERKNFHLHENIIERQSVRRETGSVLIEPQVYGREKEEDEIVKILINNASDFQNQSSQ</sequence>
<organism evidence="1 2">
    <name type="scientific">Solanum bulbocastanum</name>
    <name type="common">Wild potato</name>
    <dbReference type="NCBI Taxonomy" id="147425"/>
    <lineage>
        <taxon>Eukaryota</taxon>
        <taxon>Viridiplantae</taxon>
        <taxon>Streptophyta</taxon>
        <taxon>Embryophyta</taxon>
        <taxon>Tracheophyta</taxon>
        <taxon>Spermatophyta</taxon>
        <taxon>Magnoliopsida</taxon>
        <taxon>eudicotyledons</taxon>
        <taxon>Gunneridae</taxon>
        <taxon>Pentapetalae</taxon>
        <taxon>asterids</taxon>
        <taxon>lamiids</taxon>
        <taxon>Solanales</taxon>
        <taxon>Solanaceae</taxon>
        <taxon>Solanoideae</taxon>
        <taxon>Solaneae</taxon>
        <taxon>Solanum</taxon>
    </lineage>
</organism>
<comment type="caution">
    <text evidence="1">The sequence shown here is derived from an EMBL/GenBank/DDBJ whole genome shotgun (WGS) entry which is preliminary data.</text>
</comment>
<name>A0AAN8T956_SOLBU</name>
<accession>A0AAN8T956</accession>
<keyword evidence="2" id="KW-1185">Reference proteome</keyword>
<reference evidence="1 2" key="1">
    <citation type="submission" date="2024-02" db="EMBL/GenBank/DDBJ databases">
        <title>de novo genome assembly of Solanum bulbocastanum strain 11H21.</title>
        <authorList>
            <person name="Hosaka A.J."/>
        </authorList>
    </citation>
    <scope>NUCLEOTIDE SEQUENCE [LARGE SCALE GENOMIC DNA]</scope>
    <source>
        <tissue evidence="1">Young leaves</tissue>
    </source>
</reference>
<dbReference type="AlphaFoldDB" id="A0AAN8T956"/>
<dbReference type="Proteomes" id="UP001371456">
    <property type="component" value="Unassembled WGS sequence"/>
</dbReference>
<proteinExistence type="predicted"/>
<dbReference type="EMBL" id="JBANQN010000008">
    <property type="protein sequence ID" value="KAK6782850.1"/>
    <property type="molecule type" value="Genomic_DNA"/>
</dbReference>
<evidence type="ECO:0000313" key="1">
    <source>
        <dbReference type="EMBL" id="KAK6782850.1"/>
    </source>
</evidence>
<evidence type="ECO:0000313" key="2">
    <source>
        <dbReference type="Proteomes" id="UP001371456"/>
    </source>
</evidence>